<keyword evidence="3" id="KW-1185">Reference proteome</keyword>
<evidence type="ECO:0000313" key="3">
    <source>
        <dbReference type="Proteomes" id="UP000282312"/>
    </source>
</evidence>
<reference evidence="2 3" key="1">
    <citation type="submission" date="2018-05" db="EMBL/GenBank/DDBJ databases">
        <title>Micromonospora from Atacama Desert.</title>
        <authorList>
            <person name="Carro L."/>
            <person name="Goodfellow M."/>
            <person name="Klenk H.-P."/>
        </authorList>
    </citation>
    <scope>NUCLEOTIDE SEQUENCE [LARGE SCALE GENOMIC DNA]</scope>
    <source>
        <strain evidence="2 3">LB39</strain>
    </source>
</reference>
<name>A0A3N9WPB7_9ACTN</name>
<evidence type="ECO:0000313" key="2">
    <source>
        <dbReference type="EMBL" id="RQX02674.1"/>
    </source>
</evidence>
<evidence type="ECO:0008006" key="4">
    <source>
        <dbReference type="Google" id="ProtNLM"/>
    </source>
</evidence>
<evidence type="ECO:0000256" key="1">
    <source>
        <dbReference type="SAM" id="MobiDB-lite"/>
    </source>
</evidence>
<sequence>MTSAELDELIVADADALREWLSANHATSPGVWLALTKKGGTVTTLTWQQAVDEGLCFGWIDGQARKRDEGSSWIRFTPRRSRSSWSQRNVANVARLEEQGRMLPAGLAAVEAAKADGRWAAAYAPPSEAEVPADLLAAIAAEPAAQAMFEVLTKANRFALIHRLNAVKRAQTRERKIVDFVAMLARHETFYPQKARPEKAGPEKAGPQRAGPQTAGPTLP</sequence>
<comment type="caution">
    <text evidence="2">The sequence shown here is derived from an EMBL/GenBank/DDBJ whole genome shotgun (WGS) entry which is preliminary data.</text>
</comment>
<gene>
    <name evidence="2" type="ORF">DLJ59_15010</name>
</gene>
<protein>
    <recommendedName>
        <fullName evidence="4">OmdA domain containing protein</fullName>
    </recommendedName>
</protein>
<proteinExistence type="predicted"/>
<dbReference type="RefSeq" id="WP_124773115.1">
    <property type="nucleotide sequence ID" value="NZ_JBEZFR010000003.1"/>
</dbReference>
<dbReference type="OrthoDB" id="9796999at2"/>
<feature type="compositionally biased region" description="Basic and acidic residues" evidence="1">
    <location>
        <begin position="191"/>
        <end position="202"/>
    </location>
</feature>
<feature type="region of interest" description="Disordered" evidence="1">
    <location>
        <begin position="191"/>
        <end position="220"/>
    </location>
</feature>
<dbReference type="AlphaFoldDB" id="A0A3N9WPB7"/>
<dbReference type="EMBL" id="QGSZ01000203">
    <property type="protein sequence ID" value="RQX02674.1"/>
    <property type="molecule type" value="Genomic_DNA"/>
</dbReference>
<organism evidence="2 3">
    <name type="scientific">Micromonospora inaquosa</name>
    <dbReference type="NCBI Taxonomy" id="2203716"/>
    <lineage>
        <taxon>Bacteria</taxon>
        <taxon>Bacillati</taxon>
        <taxon>Actinomycetota</taxon>
        <taxon>Actinomycetes</taxon>
        <taxon>Micromonosporales</taxon>
        <taxon>Micromonosporaceae</taxon>
        <taxon>Micromonospora</taxon>
    </lineage>
</organism>
<accession>A0A3N9WPB7</accession>
<dbReference type="Pfam" id="PF13376">
    <property type="entry name" value="OmdA"/>
    <property type="match status" value="1"/>
</dbReference>
<dbReference type="Proteomes" id="UP000282312">
    <property type="component" value="Unassembled WGS sequence"/>
</dbReference>